<dbReference type="EMBL" id="JBAWKC010000002">
    <property type="protein sequence ID" value="MFH6768585.1"/>
    <property type="molecule type" value="Genomic_DNA"/>
</dbReference>
<keyword evidence="1" id="KW-0812">Transmembrane</keyword>
<keyword evidence="1" id="KW-1133">Transmembrane helix</keyword>
<keyword evidence="1" id="KW-0472">Membrane</keyword>
<reference evidence="2 3" key="1">
    <citation type="submission" date="2024-02" db="EMBL/GenBank/DDBJ databases">
        <title>A Gaetbulibacter species isolated from tidal flats and genomic insights of their niches.</title>
        <authorList>
            <person name="Ye Y."/>
        </authorList>
    </citation>
    <scope>NUCLEOTIDE SEQUENCE [LARGE SCALE GENOMIC DNA]</scope>
    <source>
        <strain evidence="2 3">KEM-8</strain>
    </source>
</reference>
<name>A0ABW7MPQ9_9FLAO</name>
<sequence length="259" mass="30633">MIKFFRKIRFDIMEKNKTGKYLKYAIGEIVLVVIGILIALSINDWNDIKKNAESELIYYCRILEDFELDKQLIDELKDKANYRIDSSKKILLDLDSGKKEKHYIINQFILATRSEVYEPRNVTFKDLISSGNLKLLDDITIKNSLIQYYSELENKQLQLKQNRDEIIKKVFELVNTSIEIGAIQEFEYVHQILDPEILQILPHDDWTKDKNSDYYKKLQLVLLFNIAMADREKQHLSAIDNLMEKSYQLLLKKCEKQAE</sequence>
<comment type="caution">
    <text evidence="2">The sequence shown here is derived from an EMBL/GenBank/DDBJ whole genome shotgun (WGS) entry which is preliminary data.</text>
</comment>
<dbReference type="InterPro" id="IPR045749">
    <property type="entry name" value="DUF6090"/>
</dbReference>
<feature type="transmembrane region" description="Helical" evidence="1">
    <location>
        <begin position="21"/>
        <end position="42"/>
    </location>
</feature>
<keyword evidence="3" id="KW-1185">Reference proteome</keyword>
<proteinExistence type="predicted"/>
<dbReference type="Proteomes" id="UP001610104">
    <property type="component" value="Unassembled WGS sequence"/>
</dbReference>
<evidence type="ECO:0000256" key="1">
    <source>
        <dbReference type="SAM" id="Phobius"/>
    </source>
</evidence>
<gene>
    <name evidence="2" type="ORF">V8G56_07560</name>
</gene>
<dbReference type="Pfam" id="PF19578">
    <property type="entry name" value="DUF6090"/>
    <property type="match status" value="1"/>
</dbReference>
<accession>A0ABW7MPQ9</accession>
<dbReference type="RefSeq" id="WP_395437836.1">
    <property type="nucleotide sequence ID" value="NZ_JBAWKC010000002.1"/>
</dbReference>
<evidence type="ECO:0000313" key="3">
    <source>
        <dbReference type="Proteomes" id="UP001610104"/>
    </source>
</evidence>
<evidence type="ECO:0000313" key="2">
    <source>
        <dbReference type="EMBL" id="MFH6768585.1"/>
    </source>
</evidence>
<organism evidence="2 3">
    <name type="scientific">Gaetbulibacter aquiaggeris</name>
    <dbReference type="NCBI Taxonomy" id="1735373"/>
    <lineage>
        <taxon>Bacteria</taxon>
        <taxon>Pseudomonadati</taxon>
        <taxon>Bacteroidota</taxon>
        <taxon>Flavobacteriia</taxon>
        <taxon>Flavobacteriales</taxon>
        <taxon>Flavobacteriaceae</taxon>
        <taxon>Gaetbulibacter</taxon>
    </lineage>
</organism>
<protein>
    <submittedName>
        <fullName evidence="2">DUF6090 family protein</fullName>
    </submittedName>
</protein>